<feature type="compositionally biased region" description="Polar residues" evidence="1">
    <location>
        <begin position="251"/>
        <end position="260"/>
    </location>
</feature>
<feature type="region of interest" description="Disordered" evidence="1">
    <location>
        <begin position="210"/>
        <end position="262"/>
    </location>
</feature>
<organism evidence="3 4">
    <name type="scientific">Brachybacterium halotolerans</name>
    <dbReference type="NCBI Taxonomy" id="2795215"/>
    <lineage>
        <taxon>Bacteria</taxon>
        <taxon>Bacillati</taxon>
        <taxon>Actinomycetota</taxon>
        <taxon>Actinomycetes</taxon>
        <taxon>Micrococcales</taxon>
        <taxon>Dermabacteraceae</taxon>
        <taxon>Brachybacterium</taxon>
    </lineage>
</organism>
<feature type="signal peptide" evidence="2">
    <location>
        <begin position="1"/>
        <end position="24"/>
    </location>
</feature>
<dbReference type="PROSITE" id="PS51257">
    <property type="entry name" value="PROKAR_LIPOPROTEIN"/>
    <property type="match status" value="1"/>
</dbReference>
<feature type="compositionally biased region" description="Low complexity" evidence="1">
    <location>
        <begin position="210"/>
        <end position="238"/>
    </location>
</feature>
<dbReference type="Pfam" id="PF13624">
    <property type="entry name" value="SurA_N_3"/>
    <property type="match status" value="1"/>
</dbReference>
<name>A0ABS1B8X1_9MICO</name>
<evidence type="ECO:0000256" key="2">
    <source>
        <dbReference type="SAM" id="SignalP"/>
    </source>
</evidence>
<feature type="region of interest" description="Disordered" evidence="1">
    <location>
        <begin position="151"/>
        <end position="181"/>
    </location>
</feature>
<accession>A0ABS1B8X1</accession>
<dbReference type="PANTHER" id="PTHR47245">
    <property type="entry name" value="PEPTIDYLPROLYL ISOMERASE"/>
    <property type="match status" value="1"/>
</dbReference>
<dbReference type="Gene3D" id="1.10.4030.10">
    <property type="entry name" value="Porin chaperone SurA, peptide-binding domain"/>
    <property type="match status" value="1"/>
</dbReference>
<evidence type="ECO:0000313" key="3">
    <source>
        <dbReference type="EMBL" id="MBK0331101.1"/>
    </source>
</evidence>
<feature type="chain" id="PRO_5045247294" evidence="2">
    <location>
        <begin position="25"/>
        <end position="281"/>
    </location>
</feature>
<feature type="compositionally biased region" description="Low complexity" evidence="1">
    <location>
        <begin position="32"/>
        <end position="62"/>
    </location>
</feature>
<dbReference type="InterPro" id="IPR050245">
    <property type="entry name" value="PrsA_foldase"/>
</dbReference>
<evidence type="ECO:0000313" key="4">
    <source>
        <dbReference type="Proteomes" id="UP000612352"/>
    </source>
</evidence>
<dbReference type="EMBL" id="JAEDAJ010000003">
    <property type="protein sequence ID" value="MBK0331101.1"/>
    <property type="molecule type" value="Genomic_DNA"/>
</dbReference>
<keyword evidence="2" id="KW-0732">Signal</keyword>
<gene>
    <name evidence="3" type="ORF">I8D64_06750</name>
</gene>
<dbReference type="RefSeq" id="WP_200501770.1">
    <property type="nucleotide sequence ID" value="NZ_JAEDAJ010000003.1"/>
</dbReference>
<feature type="region of interest" description="Disordered" evidence="1">
    <location>
        <begin position="27"/>
        <end position="119"/>
    </location>
</feature>
<feature type="compositionally biased region" description="Low complexity" evidence="1">
    <location>
        <begin position="93"/>
        <end position="108"/>
    </location>
</feature>
<dbReference type="InterPro" id="IPR027304">
    <property type="entry name" value="Trigger_fact/SurA_dom_sf"/>
</dbReference>
<evidence type="ECO:0000256" key="1">
    <source>
        <dbReference type="SAM" id="MobiDB-lite"/>
    </source>
</evidence>
<dbReference type="PANTHER" id="PTHR47245:SF2">
    <property type="entry name" value="PEPTIDYL-PROLYL CIS-TRANS ISOMERASE HP_0175-RELATED"/>
    <property type="match status" value="1"/>
</dbReference>
<proteinExistence type="predicted"/>
<dbReference type="SUPFAM" id="SSF109998">
    <property type="entry name" value="Triger factor/SurA peptide-binding domain-like"/>
    <property type="match status" value="1"/>
</dbReference>
<keyword evidence="4" id="KW-1185">Reference proteome</keyword>
<reference evidence="3 4" key="1">
    <citation type="submission" date="2020-12" db="EMBL/GenBank/DDBJ databases">
        <title>Brachybacterium sp. MASK1Z-5, whole genome shotgun sequence.</title>
        <authorList>
            <person name="Tuo L."/>
        </authorList>
    </citation>
    <scope>NUCLEOTIDE SEQUENCE [LARGE SCALE GENOMIC DNA]</scope>
    <source>
        <strain evidence="3 4">MASK1Z-5</strain>
    </source>
</reference>
<protein>
    <submittedName>
        <fullName evidence="3">SurA N-terminal domain-containing protein</fullName>
    </submittedName>
</protein>
<comment type="caution">
    <text evidence="3">The sequence shown here is derived from an EMBL/GenBank/DDBJ whole genome shotgun (WGS) entry which is preliminary data.</text>
</comment>
<dbReference type="Proteomes" id="UP000612352">
    <property type="component" value="Unassembled WGS sequence"/>
</dbReference>
<sequence length="281" mass="29473">MTTIRTTARRALGAVSLTAVLALAACGGGQGADQSGSGQQQGSQQSASDGGQQGLQSQQGEQGKPDLSGVPDPVAEVNGTKISKDEFSKAYESQYQQAAMSQQSGGQAPDEDSLKKQVADQLVDNQLLTQAADKAGIKAGDDDIEKTLDTIAQQNGMKSGDEVVKALEQQGSSEKQVRQDAASQFELTAYIDKKAKISDPSEKELKQQYAQLKKQYEQAGQAQSQSGGSSGASDSGGSTQVPAYKDVKDQLAQQAKTQQEGEAATKIAQDLRKDADVTINL</sequence>